<name>A0A5P9CPH8_9VIBR</name>
<evidence type="ECO:0000259" key="3">
    <source>
        <dbReference type="PROSITE" id="PS50113"/>
    </source>
</evidence>
<reference evidence="4 5" key="1">
    <citation type="submission" date="2019-10" db="EMBL/GenBank/DDBJ databases">
        <title>Complete genome sequence of Vibrio sp. strain THAF100, isolated from non-filtered water from the water column of tank 6 of a marine aquarium containing stony-coral fragments. Water maintained at 26 degree C.</title>
        <authorList>
            <person name="Ruckert C."/>
            <person name="Franco A."/>
            <person name="Kalinowski J."/>
            <person name="Glaeser S."/>
        </authorList>
    </citation>
    <scope>NUCLEOTIDE SEQUENCE [LARGE SCALE GENOMIC DNA]</scope>
    <source>
        <strain evidence="4 5">THAF100</strain>
        <plasmid evidence="5">pthaf100_a</plasmid>
    </source>
</reference>
<dbReference type="GO" id="GO:0007165">
    <property type="term" value="P:signal transduction"/>
    <property type="evidence" value="ECO:0007669"/>
    <property type="project" value="UniProtKB-KW"/>
</dbReference>
<dbReference type="CDD" id="cd00130">
    <property type="entry name" value="PAS"/>
    <property type="match status" value="2"/>
</dbReference>
<geneLocation type="plasmid" evidence="5">
    <name>pthaf100_a</name>
</geneLocation>
<dbReference type="Pfam" id="PF00015">
    <property type="entry name" value="MCPsignal"/>
    <property type="match status" value="1"/>
</dbReference>
<keyword evidence="4" id="KW-0614">Plasmid</keyword>
<dbReference type="Gene3D" id="3.30.450.20">
    <property type="entry name" value="PAS domain"/>
    <property type="match status" value="2"/>
</dbReference>
<dbReference type="InterPro" id="IPR001610">
    <property type="entry name" value="PAC"/>
</dbReference>
<dbReference type="PROSITE" id="PS50111">
    <property type="entry name" value="CHEMOTAXIS_TRANSDUC_2"/>
    <property type="match status" value="1"/>
</dbReference>
<dbReference type="SUPFAM" id="SSF58104">
    <property type="entry name" value="Methyl-accepting chemotaxis protein (MCP) signaling domain"/>
    <property type="match status" value="1"/>
</dbReference>
<evidence type="ECO:0000259" key="2">
    <source>
        <dbReference type="PROSITE" id="PS50111"/>
    </source>
</evidence>
<dbReference type="EMBL" id="CP045351">
    <property type="protein sequence ID" value="QFT28145.1"/>
    <property type="molecule type" value="Genomic_DNA"/>
</dbReference>
<dbReference type="Pfam" id="PF13426">
    <property type="entry name" value="PAS_9"/>
    <property type="match status" value="1"/>
</dbReference>
<organism evidence="4 5">
    <name type="scientific">Vibrio aquimaris</name>
    <dbReference type="NCBI Taxonomy" id="2587862"/>
    <lineage>
        <taxon>Bacteria</taxon>
        <taxon>Pseudomonadati</taxon>
        <taxon>Pseudomonadota</taxon>
        <taxon>Gammaproteobacteria</taxon>
        <taxon>Vibrionales</taxon>
        <taxon>Vibrionaceae</taxon>
        <taxon>Vibrio</taxon>
    </lineage>
</organism>
<dbReference type="SMART" id="SM00283">
    <property type="entry name" value="MA"/>
    <property type="match status" value="1"/>
</dbReference>
<dbReference type="SUPFAM" id="SSF55785">
    <property type="entry name" value="PYP-like sensor domain (PAS domain)"/>
    <property type="match status" value="2"/>
</dbReference>
<dbReference type="GO" id="GO:0006935">
    <property type="term" value="P:chemotaxis"/>
    <property type="evidence" value="ECO:0007669"/>
    <property type="project" value="UniProtKB-ARBA"/>
</dbReference>
<dbReference type="Gene3D" id="1.10.287.950">
    <property type="entry name" value="Methyl-accepting chemotaxis protein"/>
    <property type="match status" value="1"/>
</dbReference>
<dbReference type="PANTHER" id="PTHR24422">
    <property type="entry name" value="CHEMOTAXIS PROTEIN METHYLTRANSFERASE"/>
    <property type="match status" value="1"/>
</dbReference>
<sequence length="436" mass="48804">MWPFKKLAESGQTNSEKCDDYQQIVDSMNDSLVTIRFDPNGNIKSASKLFLEAMGYQLDQVQGKHHRIFCDSKYTETQEYRSFWHDLAKGKVKSGTFERYNKDGNLVIIEATYFPIKDASGHIESVIKIANDVTEKMVKARSQQDLIQALHQNFAVIEFQPDGTIIEANDNFLSALGYTLDQIQGKHHKMFCFDDFYEQNPHFWKDLSNGRAFSGRFLRKTNYGEEIWIQASYSPVCDDKGKVYKVVKFASDITHDVTRELAVSDAANIAYSTAVETSQVTQEGKRVLEDTVKISQTMMHNLNQSIDQVQELASLSNDVSEIVKTIGGIADQTNLLALNAAIEAARAGEQGRGFAVVADEVRQLASRTSESTEEITQVVNKNMSLTQEVTKAMNDVNSVAEQTSTRIEEVSRTMDEIYSGAESVASAVNNFKANNA</sequence>
<evidence type="ECO:0000256" key="1">
    <source>
        <dbReference type="PROSITE-ProRule" id="PRU00284"/>
    </source>
</evidence>
<feature type="domain" description="PAC" evidence="3">
    <location>
        <begin position="93"/>
        <end position="145"/>
    </location>
</feature>
<dbReference type="InterPro" id="IPR050903">
    <property type="entry name" value="Bact_Chemotaxis_MeTrfase"/>
</dbReference>
<dbReference type="InterPro" id="IPR004089">
    <property type="entry name" value="MCPsignal_dom"/>
</dbReference>
<dbReference type="InterPro" id="IPR000700">
    <property type="entry name" value="PAS-assoc_C"/>
</dbReference>
<dbReference type="PANTHER" id="PTHR24422:SF10">
    <property type="entry name" value="CHEMOTAXIS PROTEIN METHYLTRANSFERASE 2"/>
    <property type="match status" value="1"/>
</dbReference>
<dbReference type="GO" id="GO:0016020">
    <property type="term" value="C:membrane"/>
    <property type="evidence" value="ECO:0007669"/>
    <property type="project" value="InterPro"/>
</dbReference>
<keyword evidence="5" id="KW-1185">Reference proteome</keyword>
<dbReference type="AlphaFoldDB" id="A0A5P9CPH8"/>
<gene>
    <name evidence="4" type="primary">bdlA1</name>
    <name evidence="4" type="ORF">FIV01_17280</name>
</gene>
<dbReference type="InterPro" id="IPR035965">
    <property type="entry name" value="PAS-like_dom_sf"/>
</dbReference>
<protein>
    <submittedName>
        <fullName evidence="4">Biofilm dispersion protein BdlA</fullName>
    </submittedName>
</protein>
<feature type="domain" description="Methyl-accepting transducer" evidence="2">
    <location>
        <begin position="263"/>
        <end position="436"/>
    </location>
</feature>
<dbReference type="InterPro" id="IPR013655">
    <property type="entry name" value="PAS_fold_3"/>
</dbReference>
<dbReference type="OrthoDB" id="9765776at2"/>
<feature type="domain" description="PAC" evidence="3">
    <location>
        <begin position="211"/>
        <end position="265"/>
    </location>
</feature>
<dbReference type="InterPro" id="IPR000014">
    <property type="entry name" value="PAS"/>
</dbReference>
<evidence type="ECO:0000313" key="4">
    <source>
        <dbReference type="EMBL" id="QFT28145.1"/>
    </source>
</evidence>
<dbReference type="KEGG" id="vaq:FIV01_17280"/>
<dbReference type="SMART" id="SM00086">
    <property type="entry name" value="PAC"/>
    <property type="match status" value="2"/>
</dbReference>
<dbReference type="NCBIfam" id="TIGR00229">
    <property type="entry name" value="sensory_box"/>
    <property type="match status" value="2"/>
</dbReference>
<evidence type="ECO:0000313" key="5">
    <source>
        <dbReference type="Proteomes" id="UP000326936"/>
    </source>
</evidence>
<proteinExistence type="predicted"/>
<dbReference type="Pfam" id="PF08447">
    <property type="entry name" value="PAS_3"/>
    <property type="match status" value="1"/>
</dbReference>
<dbReference type="Proteomes" id="UP000326936">
    <property type="component" value="Plasmid pTHAF100_a"/>
</dbReference>
<accession>A0A5P9CPH8</accession>
<keyword evidence="1" id="KW-0807">Transducer</keyword>
<dbReference type="PROSITE" id="PS50113">
    <property type="entry name" value="PAC"/>
    <property type="match status" value="2"/>
</dbReference>
<dbReference type="CDD" id="cd11386">
    <property type="entry name" value="MCP_signal"/>
    <property type="match status" value="1"/>
</dbReference>
<dbReference type="SMART" id="SM00091">
    <property type="entry name" value="PAS"/>
    <property type="match status" value="2"/>
</dbReference>